<reference evidence="9" key="4">
    <citation type="submission" date="2022-04" db="EMBL/GenBank/DDBJ databases">
        <authorList>
            <person name="Komine T."/>
            <person name="Fukano H."/>
            <person name="Wada S."/>
        </authorList>
    </citation>
    <scope>NUCLEOTIDE SEQUENCE</scope>
    <source>
        <strain evidence="9">NJB18185</strain>
    </source>
</reference>
<dbReference type="InterPro" id="IPR007341">
    <property type="entry name" value="Transgly_assoc"/>
</dbReference>
<sequence>MAVLAASQYLALSPPTAVSWLAYLVIGGIAGWVAGKIVKGGGVGILLNIVVGVIGGFIGGMLLTWLDFDVEHGRKWFTFFTALLGSVILLWIVGKVRKPR</sequence>
<gene>
    <name evidence="8" type="ORF">MmonteBS_33070</name>
    <name evidence="9" type="ORF">NJB18185_09630</name>
</gene>
<evidence type="ECO:0000313" key="11">
    <source>
        <dbReference type="Proteomes" id="UP001139505"/>
    </source>
</evidence>
<evidence type="ECO:0000313" key="9">
    <source>
        <dbReference type="EMBL" id="GKU71187.1"/>
    </source>
</evidence>
<keyword evidence="4 7" id="KW-0812">Transmembrane</keyword>
<comment type="similarity">
    <text evidence="2">Belongs to the UPF0410 family.</text>
</comment>
<feature type="transmembrane region" description="Helical" evidence="7">
    <location>
        <begin position="45"/>
        <end position="64"/>
    </location>
</feature>
<dbReference type="RefSeq" id="WP_108923539.1">
    <property type="nucleotide sequence ID" value="NZ_BFCH01000018.1"/>
</dbReference>
<evidence type="ECO:0000256" key="5">
    <source>
        <dbReference type="ARBA" id="ARBA00022989"/>
    </source>
</evidence>
<dbReference type="GO" id="GO:0005886">
    <property type="term" value="C:plasma membrane"/>
    <property type="evidence" value="ECO:0007669"/>
    <property type="project" value="UniProtKB-SubCell"/>
</dbReference>
<feature type="transmembrane region" description="Helical" evidence="7">
    <location>
        <begin position="20"/>
        <end position="38"/>
    </location>
</feature>
<evidence type="ECO:0000256" key="4">
    <source>
        <dbReference type="ARBA" id="ARBA00022692"/>
    </source>
</evidence>
<comment type="caution">
    <text evidence="9">The sequence shown here is derived from an EMBL/GenBank/DDBJ whole genome shotgun (WGS) entry which is preliminary data.</text>
</comment>
<evidence type="ECO:0000256" key="2">
    <source>
        <dbReference type="ARBA" id="ARBA00011006"/>
    </source>
</evidence>
<accession>A0AA37UNH1</accession>
<keyword evidence="3" id="KW-1003">Cell membrane</keyword>
<evidence type="ECO:0000313" key="10">
    <source>
        <dbReference type="Proteomes" id="UP000245060"/>
    </source>
</evidence>
<evidence type="ECO:0000256" key="3">
    <source>
        <dbReference type="ARBA" id="ARBA00022475"/>
    </source>
</evidence>
<evidence type="ECO:0000313" key="8">
    <source>
        <dbReference type="EMBL" id="GBG38935.1"/>
    </source>
</evidence>
<protein>
    <submittedName>
        <fullName evidence="9">Membrane protein</fullName>
    </submittedName>
</protein>
<dbReference type="AlphaFoldDB" id="A0AA37UNH1"/>
<dbReference type="PANTHER" id="PTHR33884">
    <property type="entry name" value="UPF0410 PROTEIN YMGE"/>
    <property type="match status" value="1"/>
</dbReference>
<evidence type="ECO:0000256" key="6">
    <source>
        <dbReference type="ARBA" id="ARBA00023136"/>
    </source>
</evidence>
<dbReference type="PANTHER" id="PTHR33884:SF3">
    <property type="entry name" value="UPF0410 PROTEIN YMGE"/>
    <property type="match status" value="1"/>
</dbReference>
<evidence type="ECO:0000256" key="1">
    <source>
        <dbReference type="ARBA" id="ARBA00004651"/>
    </source>
</evidence>
<dbReference type="Proteomes" id="UP001139505">
    <property type="component" value="Unassembled WGS sequence"/>
</dbReference>
<dbReference type="Pfam" id="PF04226">
    <property type="entry name" value="Transgly_assoc"/>
    <property type="match status" value="1"/>
</dbReference>
<reference evidence="9" key="3">
    <citation type="journal article" date="2022" name="Microbiol. Resour. Announc.">
        <title>Draft Genome Sequences of Eight Mycobacterium montefiorense Strains Isolated from Salamanders in Captivity.</title>
        <authorList>
            <person name="Komine T."/>
            <person name="Ihara H."/>
            <person name="Fukano H."/>
            <person name="Hoshino Y."/>
            <person name="Kurata O."/>
            <person name="Wada S."/>
        </authorList>
    </citation>
    <scope>NUCLEOTIDE SEQUENCE</scope>
    <source>
        <strain evidence="9">NJB18185</strain>
    </source>
</reference>
<reference evidence="10" key="2">
    <citation type="submission" date="2018-04" db="EMBL/GenBank/DDBJ databases">
        <title>Draft genome sequence of Mycobacterium montefiorense isolated from Japanese black salamander.</title>
        <authorList>
            <person name="Fukano H."/>
            <person name="Yoshida M."/>
            <person name="Shimizu A."/>
            <person name="Iwao H."/>
            <person name="Kurata O."/>
            <person name="Katayama Y."/>
            <person name="Omatsu T."/>
            <person name="Mizutani T."/>
            <person name="Wada S."/>
            <person name="Hoshino Y."/>
        </authorList>
    </citation>
    <scope>NUCLEOTIDE SEQUENCE [LARGE SCALE GENOMIC DNA]</scope>
    <source>
        <strain evidence="10">BS</strain>
    </source>
</reference>
<comment type="subcellular location">
    <subcellularLocation>
        <location evidence="1">Cell membrane</location>
        <topology evidence="1">Multi-pass membrane protein</topology>
    </subcellularLocation>
</comment>
<organism evidence="9 11">
    <name type="scientific">Mycobacterium montefiorense</name>
    <dbReference type="NCBI Taxonomy" id="154654"/>
    <lineage>
        <taxon>Bacteria</taxon>
        <taxon>Bacillati</taxon>
        <taxon>Actinomycetota</taxon>
        <taxon>Actinomycetes</taxon>
        <taxon>Mycobacteriales</taxon>
        <taxon>Mycobacteriaceae</taxon>
        <taxon>Mycobacterium</taxon>
        <taxon>Mycobacterium simiae complex</taxon>
    </lineage>
</organism>
<evidence type="ECO:0000256" key="7">
    <source>
        <dbReference type="SAM" id="Phobius"/>
    </source>
</evidence>
<dbReference type="Proteomes" id="UP000245060">
    <property type="component" value="Unassembled WGS sequence"/>
</dbReference>
<keyword evidence="6 7" id="KW-0472">Membrane</keyword>
<dbReference type="EMBL" id="BQYH01000005">
    <property type="protein sequence ID" value="GKU71187.1"/>
    <property type="molecule type" value="Genomic_DNA"/>
</dbReference>
<reference evidence="8" key="1">
    <citation type="journal article" date="2018" name="Genome Announc.">
        <title>Draft Genome Sequence of Mycobacterium montefiorense Isolated from Japanese Black Salamander (Hynobius nigrescens).</title>
        <authorList>
            <person name="Fukano H."/>
            <person name="Yoshida M."/>
            <person name="Shimizu A."/>
            <person name="Iwao H."/>
            <person name="Katayama Y."/>
            <person name="Omatsu T."/>
            <person name="Mizutani T."/>
            <person name="Kurata O."/>
            <person name="Wada S."/>
            <person name="Hoshino Y."/>
        </authorList>
    </citation>
    <scope>NUCLEOTIDE SEQUENCE</scope>
    <source>
        <strain evidence="8">BS</strain>
    </source>
</reference>
<proteinExistence type="inferred from homology"/>
<keyword evidence="10" id="KW-1185">Reference proteome</keyword>
<name>A0AA37UNH1_9MYCO</name>
<keyword evidence="5 7" id="KW-1133">Transmembrane helix</keyword>
<dbReference type="EMBL" id="BFCH01000018">
    <property type="protein sequence ID" value="GBG38935.1"/>
    <property type="molecule type" value="Genomic_DNA"/>
</dbReference>
<feature type="transmembrane region" description="Helical" evidence="7">
    <location>
        <begin position="76"/>
        <end position="94"/>
    </location>
</feature>